<protein>
    <submittedName>
        <fullName evidence="9">2OG-Fe(II) oxygenase superfamily</fullName>
    </submittedName>
</protein>
<evidence type="ECO:0000256" key="7">
    <source>
        <dbReference type="RuleBase" id="RU003682"/>
    </source>
</evidence>
<sequence length="362" mass="40868">MELQEQCRVTVSMATATTKLLLGDLVSHAKNVPLRYVRPPSARPHLSAVEKSNATIPVVDLQELSGSGRAMVVKAIRSACQSAGFFQVKNHGIPDDLIGAMLRVSKEFFRLPESERLKSYSDDPSRTTRLSTSFNVRTEEVCNWRDFLRFHCYPLEDYVHEWPSNPSVFREVVGDYCKHARQLALRLLEAISESLGLEKDYMEKALGKQAQHMAINYYPPCPQPELTYGLPSHKDPNAITLLLQDGVSGLQVFRNGKWVAVDPIPNALVINIGDQIQVLSNDRYKSVLHRAVVNNSSERISIPTFYCPSPDAVIAPAHALVDEQHPAVYRSFTYGEYYDKFWNRGLQRESSLDMFRATNDPI</sequence>
<dbReference type="SUPFAM" id="SSF51197">
    <property type="entry name" value="Clavaminate synthase-like"/>
    <property type="match status" value="1"/>
</dbReference>
<dbReference type="PROSITE" id="PS51471">
    <property type="entry name" value="FE2OG_OXY"/>
    <property type="match status" value="1"/>
</dbReference>
<gene>
    <name evidence="9" type="ORF">MUK42_20451</name>
</gene>
<dbReference type="GO" id="GO:0002229">
    <property type="term" value="P:defense response to oomycetes"/>
    <property type="evidence" value="ECO:0007669"/>
    <property type="project" value="UniProtKB-ARBA"/>
</dbReference>
<keyword evidence="10" id="KW-1185">Reference proteome</keyword>
<dbReference type="EMBL" id="CP097507">
    <property type="protein sequence ID" value="URE05625.1"/>
    <property type="molecule type" value="Genomic_DNA"/>
</dbReference>
<dbReference type="FunFam" id="2.60.120.330:FF:000007">
    <property type="entry name" value="Protein DMR6-like oxygenase 2"/>
    <property type="match status" value="1"/>
</dbReference>
<evidence type="ECO:0000256" key="5">
    <source>
        <dbReference type="ARBA" id="ARBA00023002"/>
    </source>
</evidence>
<keyword evidence="4" id="KW-0223">Dioxygenase</keyword>
<dbReference type="InterPro" id="IPR050295">
    <property type="entry name" value="Plant_2OG-oxidoreductases"/>
</dbReference>
<evidence type="ECO:0000313" key="10">
    <source>
        <dbReference type="Proteomes" id="UP001055439"/>
    </source>
</evidence>
<keyword evidence="5 7" id="KW-0560">Oxidoreductase</keyword>
<evidence type="ECO:0000313" key="9">
    <source>
        <dbReference type="EMBL" id="URE05625.1"/>
    </source>
</evidence>
<evidence type="ECO:0000256" key="4">
    <source>
        <dbReference type="ARBA" id="ARBA00022964"/>
    </source>
</evidence>
<evidence type="ECO:0000256" key="6">
    <source>
        <dbReference type="ARBA" id="ARBA00023004"/>
    </source>
</evidence>
<evidence type="ECO:0000256" key="3">
    <source>
        <dbReference type="ARBA" id="ARBA00022723"/>
    </source>
</evidence>
<dbReference type="OrthoDB" id="288590at2759"/>
<dbReference type="PRINTS" id="PR00682">
    <property type="entry name" value="IPNSYNTHASE"/>
</dbReference>
<dbReference type="InterPro" id="IPR044861">
    <property type="entry name" value="IPNS-like_FE2OG_OXY"/>
</dbReference>
<comment type="similarity">
    <text evidence="2 7">Belongs to the iron/ascorbate-dependent oxidoreductase family.</text>
</comment>
<keyword evidence="3 7" id="KW-0479">Metal-binding</keyword>
<evidence type="ECO:0000256" key="1">
    <source>
        <dbReference type="ARBA" id="ARBA00001961"/>
    </source>
</evidence>
<dbReference type="GO" id="GO:0051213">
    <property type="term" value="F:dioxygenase activity"/>
    <property type="evidence" value="ECO:0007669"/>
    <property type="project" value="UniProtKB-KW"/>
</dbReference>
<dbReference type="PANTHER" id="PTHR47991">
    <property type="entry name" value="OXOGLUTARATE/IRON-DEPENDENT DIOXYGENASE"/>
    <property type="match status" value="1"/>
</dbReference>
<evidence type="ECO:0000259" key="8">
    <source>
        <dbReference type="PROSITE" id="PS51471"/>
    </source>
</evidence>
<comment type="cofactor">
    <cofactor evidence="1">
        <name>L-ascorbate</name>
        <dbReference type="ChEBI" id="CHEBI:38290"/>
    </cofactor>
</comment>
<feature type="domain" description="Fe2OG dioxygenase" evidence="8">
    <location>
        <begin position="209"/>
        <end position="308"/>
    </location>
</feature>
<dbReference type="InterPro" id="IPR026992">
    <property type="entry name" value="DIOX_N"/>
</dbReference>
<dbReference type="AlphaFoldDB" id="A0A9E7G102"/>
<dbReference type="Proteomes" id="UP001055439">
    <property type="component" value="Chromosome 5"/>
</dbReference>
<proteinExistence type="inferred from homology"/>
<organism evidence="9 10">
    <name type="scientific">Musa troglodytarum</name>
    <name type="common">fe'i banana</name>
    <dbReference type="NCBI Taxonomy" id="320322"/>
    <lineage>
        <taxon>Eukaryota</taxon>
        <taxon>Viridiplantae</taxon>
        <taxon>Streptophyta</taxon>
        <taxon>Embryophyta</taxon>
        <taxon>Tracheophyta</taxon>
        <taxon>Spermatophyta</taxon>
        <taxon>Magnoliopsida</taxon>
        <taxon>Liliopsida</taxon>
        <taxon>Zingiberales</taxon>
        <taxon>Musaceae</taxon>
        <taxon>Musa</taxon>
    </lineage>
</organism>
<accession>A0A9E7G102</accession>
<keyword evidence="6 7" id="KW-0408">Iron</keyword>
<dbReference type="Pfam" id="PF03171">
    <property type="entry name" value="2OG-FeII_Oxy"/>
    <property type="match status" value="1"/>
</dbReference>
<dbReference type="Gene3D" id="2.60.120.330">
    <property type="entry name" value="B-lactam Antibiotic, Isopenicillin N Synthase, Chain"/>
    <property type="match status" value="1"/>
</dbReference>
<dbReference type="InterPro" id="IPR005123">
    <property type="entry name" value="Oxoglu/Fe-dep_dioxygenase_dom"/>
</dbReference>
<dbReference type="GO" id="GO:0046872">
    <property type="term" value="F:metal ion binding"/>
    <property type="evidence" value="ECO:0007669"/>
    <property type="project" value="UniProtKB-KW"/>
</dbReference>
<dbReference type="InterPro" id="IPR027443">
    <property type="entry name" value="IPNS-like_sf"/>
</dbReference>
<evidence type="ECO:0000256" key="2">
    <source>
        <dbReference type="ARBA" id="ARBA00008056"/>
    </source>
</evidence>
<dbReference type="Pfam" id="PF14226">
    <property type="entry name" value="DIOX_N"/>
    <property type="match status" value="1"/>
</dbReference>
<name>A0A9E7G102_9LILI</name>
<reference evidence="9" key="1">
    <citation type="submission" date="2022-05" db="EMBL/GenBank/DDBJ databases">
        <title>The Musa troglodytarum L. genome provides insights into the mechanism of non-climacteric behaviour and enrichment of carotenoids.</title>
        <authorList>
            <person name="Wang J."/>
        </authorList>
    </citation>
    <scope>NUCLEOTIDE SEQUENCE</scope>
    <source>
        <tissue evidence="9">Leaf</tissue>
    </source>
</reference>